<dbReference type="AlphaFoldDB" id="A0A9Q3VZ11"/>
<protein>
    <submittedName>
        <fullName evidence="2">Uncharacterized protein</fullName>
    </submittedName>
</protein>
<gene>
    <name evidence="2" type="ORF">LJ657_46025</name>
</gene>
<sequence length="54" mass="5494">MADEAWDVTGHRRSRTVAGLASTLLTVRPDGGLLAGEKRAGGLPPGRPTALGLA</sequence>
<reference evidence="2" key="1">
    <citation type="submission" date="2021-12" db="EMBL/GenBank/DDBJ databases">
        <authorList>
            <person name="Lee J.-H."/>
            <person name="Kim S.-B."/>
        </authorList>
    </citation>
    <scope>NUCLEOTIDE SEQUENCE</scope>
    <source>
        <strain evidence="2">NR30</strain>
    </source>
</reference>
<accession>A0A9Q3VZ11</accession>
<comment type="caution">
    <text evidence="2">The sequence shown here is derived from an EMBL/GenBank/DDBJ whole genome shotgun (WGS) entry which is preliminary data.</text>
</comment>
<organism evidence="2 3">
    <name type="scientific">Streptomyces guryensis</name>
    <dbReference type="NCBI Taxonomy" id="2886947"/>
    <lineage>
        <taxon>Bacteria</taxon>
        <taxon>Bacillati</taxon>
        <taxon>Actinomycetota</taxon>
        <taxon>Actinomycetes</taxon>
        <taxon>Kitasatosporales</taxon>
        <taxon>Streptomycetaceae</taxon>
        <taxon>Streptomyces</taxon>
    </lineage>
</organism>
<dbReference type="Proteomes" id="UP001108029">
    <property type="component" value="Unassembled WGS sequence"/>
</dbReference>
<proteinExistence type="predicted"/>
<name>A0A9Q3VZ11_9ACTN</name>
<evidence type="ECO:0000313" key="3">
    <source>
        <dbReference type="Proteomes" id="UP001108029"/>
    </source>
</evidence>
<dbReference type="EMBL" id="JAJSBI010000046">
    <property type="protein sequence ID" value="MCD9880777.1"/>
    <property type="molecule type" value="Genomic_DNA"/>
</dbReference>
<feature type="region of interest" description="Disordered" evidence="1">
    <location>
        <begin position="33"/>
        <end position="54"/>
    </location>
</feature>
<evidence type="ECO:0000313" key="2">
    <source>
        <dbReference type="EMBL" id="MCD9880777.1"/>
    </source>
</evidence>
<evidence type="ECO:0000256" key="1">
    <source>
        <dbReference type="SAM" id="MobiDB-lite"/>
    </source>
</evidence>
<keyword evidence="3" id="KW-1185">Reference proteome</keyword>
<dbReference type="RefSeq" id="WP_232655699.1">
    <property type="nucleotide sequence ID" value="NZ_JAJSBI010000046.1"/>
</dbReference>